<dbReference type="SUPFAM" id="SSF48439">
    <property type="entry name" value="Protein prenylyltransferase"/>
    <property type="match status" value="1"/>
</dbReference>
<dbReference type="Proteomes" id="UP000750334">
    <property type="component" value="Unassembled WGS sequence"/>
</dbReference>
<keyword evidence="4 9" id="KW-0637">Prenyltransferase</keyword>
<dbReference type="EMBL" id="PUHR01000089">
    <property type="protein sequence ID" value="KAG0667866.1"/>
    <property type="molecule type" value="Genomic_DNA"/>
</dbReference>
<evidence type="ECO:0000256" key="7">
    <source>
        <dbReference type="ARBA" id="ARBA00031267"/>
    </source>
</evidence>
<keyword evidence="6" id="KW-0677">Repeat</keyword>
<evidence type="ECO:0000256" key="1">
    <source>
        <dbReference type="ARBA" id="ARBA00006734"/>
    </source>
</evidence>
<organism evidence="10 11">
    <name type="scientific">Maudiozyma exigua</name>
    <name type="common">Yeast</name>
    <name type="synonym">Kazachstania exigua</name>
    <dbReference type="NCBI Taxonomy" id="34358"/>
    <lineage>
        <taxon>Eukaryota</taxon>
        <taxon>Fungi</taxon>
        <taxon>Dikarya</taxon>
        <taxon>Ascomycota</taxon>
        <taxon>Saccharomycotina</taxon>
        <taxon>Saccharomycetes</taxon>
        <taxon>Saccharomycetales</taxon>
        <taxon>Saccharomycetaceae</taxon>
        <taxon>Maudiozyma</taxon>
    </lineage>
</organism>
<dbReference type="PROSITE" id="PS51147">
    <property type="entry name" value="PFTA"/>
    <property type="match status" value="5"/>
</dbReference>
<dbReference type="AlphaFoldDB" id="A0A9P7B9Q9"/>
<dbReference type="GO" id="GO:0004663">
    <property type="term" value="F:Rab geranylgeranyltransferase activity"/>
    <property type="evidence" value="ECO:0007669"/>
    <property type="project" value="UniProtKB-UniRule"/>
</dbReference>
<evidence type="ECO:0000313" key="10">
    <source>
        <dbReference type="EMBL" id="KAG0667866.1"/>
    </source>
</evidence>
<reference evidence="10 11" key="1">
    <citation type="submission" date="2020-11" db="EMBL/GenBank/DDBJ databases">
        <title>Kefir isolates.</title>
        <authorList>
            <person name="Marcisauskas S."/>
            <person name="Kim Y."/>
            <person name="Blasche S."/>
        </authorList>
    </citation>
    <scope>NUCLEOTIDE SEQUENCE [LARGE SCALE GENOMIC DNA]</scope>
    <source>
        <strain evidence="10 11">OG2</strain>
    </source>
</reference>
<comment type="catalytic activity">
    <reaction evidence="8 9">
        <text>geranylgeranyl diphosphate + L-cysteinyl-[protein] = S-geranylgeranyl-L-cysteinyl-[protein] + diphosphate</text>
        <dbReference type="Rhea" id="RHEA:21240"/>
        <dbReference type="Rhea" id="RHEA-COMP:10131"/>
        <dbReference type="Rhea" id="RHEA-COMP:11537"/>
        <dbReference type="ChEBI" id="CHEBI:29950"/>
        <dbReference type="ChEBI" id="CHEBI:33019"/>
        <dbReference type="ChEBI" id="CHEBI:57533"/>
        <dbReference type="ChEBI" id="CHEBI:86021"/>
        <dbReference type="EC" id="2.5.1.60"/>
    </reaction>
</comment>
<comment type="caution">
    <text evidence="10">The sequence shown here is derived from an EMBL/GenBank/DDBJ whole genome shotgun (WGS) entry which is preliminary data.</text>
</comment>
<keyword evidence="5 9" id="KW-0808">Transferase</keyword>
<dbReference type="EC" id="2.5.1.60" evidence="2 9"/>
<dbReference type="PANTHER" id="PTHR11129:SF2">
    <property type="entry name" value="GERANYLGERANYL TRANSFERASE TYPE-2 SUBUNIT ALPHA"/>
    <property type="match status" value="1"/>
</dbReference>
<dbReference type="GO" id="GO:0097354">
    <property type="term" value="P:prenylation"/>
    <property type="evidence" value="ECO:0007669"/>
    <property type="project" value="UniProtKB-UniRule"/>
</dbReference>
<dbReference type="OrthoDB" id="1658at2759"/>
<proteinExistence type="inferred from homology"/>
<dbReference type="Gene3D" id="1.25.40.120">
    <property type="entry name" value="Protein prenylyltransferase"/>
    <property type="match status" value="1"/>
</dbReference>
<dbReference type="InterPro" id="IPR002088">
    <property type="entry name" value="Prenyl_trans_a"/>
</dbReference>
<sequence length="330" mass="39957">MHGIKRQQYSREILKQKRIQDQQKIKTYKDLTHSALDTRDKGIFTTDALQLTSKILELNPEFNTIWNYRRDIILTVTNDVKPDFWENELQFTMEKLKRFPKVYWIWNHRIWVLDNYPNATDKIWLRELFVVDKLLSMDARNYHGWHYRRLIVKKLESINGKLMDKEELKYVTTIINKNISNYSAWHQRVQLITNIFNKHELNKKEMKDMVLSEISYITNAIYTDADDQSVWFYTNWFIANDIVRLVLTNDEYIKMLKDIKDNVILINNDDVEFSGKENNWCLKILIVIEKTLKEAGYELDKDEHTEEYLKKLIDNDPQRRNRYIYLSTKQ</sequence>
<dbReference type="GO" id="GO:0005968">
    <property type="term" value="C:Rab-protein geranylgeranyltransferase complex"/>
    <property type="evidence" value="ECO:0007669"/>
    <property type="project" value="TreeGrafter"/>
</dbReference>
<evidence type="ECO:0000313" key="11">
    <source>
        <dbReference type="Proteomes" id="UP000750334"/>
    </source>
</evidence>
<protein>
    <recommendedName>
        <fullName evidence="3 9">Geranylgeranyl transferase type-2 subunit alpha</fullName>
        <ecNumber evidence="2 9">2.5.1.60</ecNumber>
    </recommendedName>
    <alternativeName>
        <fullName evidence="7 9">Geranylgeranyl transferase type II subunit alpha</fullName>
    </alternativeName>
</protein>
<dbReference type="PANTHER" id="PTHR11129">
    <property type="entry name" value="PROTEIN FARNESYLTRANSFERASE ALPHA SUBUNIT/RAB GERANYLGERANYL TRANSFERASE ALPHA SUBUNIT"/>
    <property type="match status" value="1"/>
</dbReference>
<dbReference type="Pfam" id="PF01239">
    <property type="entry name" value="PPTA"/>
    <property type="match status" value="4"/>
</dbReference>
<keyword evidence="11" id="KW-1185">Reference proteome</keyword>
<comment type="function">
    <text evidence="9">Catalyzes the transfer of a geranyl-geranyl moiety from geranyl-geranyl pyrophosphate to cysteines occuring in specific C-terminal amino acid sequences.</text>
</comment>
<name>A0A9P7B9Q9_MAUEX</name>
<dbReference type="FunFam" id="1.25.40.120:FF:000035">
    <property type="entry name" value="Geranylgeranyl transferase type-2 subunit alpha"/>
    <property type="match status" value="1"/>
</dbReference>
<gene>
    <name evidence="10" type="primary">BET4</name>
    <name evidence="10" type="ORF">C6P45_005280</name>
</gene>
<evidence type="ECO:0000256" key="6">
    <source>
        <dbReference type="ARBA" id="ARBA00022737"/>
    </source>
</evidence>
<evidence type="ECO:0000256" key="4">
    <source>
        <dbReference type="ARBA" id="ARBA00022602"/>
    </source>
</evidence>
<evidence type="ECO:0000256" key="5">
    <source>
        <dbReference type="ARBA" id="ARBA00022679"/>
    </source>
</evidence>
<evidence type="ECO:0000256" key="9">
    <source>
        <dbReference type="RuleBase" id="RU367120"/>
    </source>
</evidence>
<evidence type="ECO:0000256" key="8">
    <source>
        <dbReference type="ARBA" id="ARBA00047658"/>
    </source>
</evidence>
<accession>A0A9P7B9Q9</accession>
<evidence type="ECO:0000256" key="2">
    <source>
        <dbReference type="ARBA" id="ARBA00012656"/>
    </source>
</evidence>
<evidence type="ECO:0000256" key="3">
    <source>
        <dbReference type="ARBA" id="ARBA00014772"/>
    </source>
</evidence>
<comment type="similarity">
    <text evidence="1 9">Belongs to the protein prenyltransferase subunit alpha family.</text>
</comment>